<proteinExistence type="predicted"/>
<evidence type="ECO:0000256" key="1">
    <source>
        <dbReference type="SAM" id="MobiDB-lite"/>
    </source>
</evidence>
<comment type="caution">
    <text evidence="2">The sequence shown here is derived from an EMBL/GenBank/DDBJ whole genome shotgun (WGS) entry which is preliminary data.</text>
</comment>
<name>A0ABY1A9Q4_9LACO</name>
<feature type="region of interest" description="Disordered" evidence="1">
    <location>
        <begin position="1"/>
        <end position="42"/>
    </location>
</feature>
<evidence type="ECO:0000313" key="2">
    <source>
        <dbReference type="EMBL" id="SEM41433.1"/>
    </source>
</evidence>
<evidence type="ECO:0000313" key="3">
    <source>
        <dbReference type="Proteomes" id="UP000182089"/>
    </source>
</evidence>
<gene>
    <name evidence="2" type="ORF">SAMN05216431_102136</name>
</gene>
<accession>A0ABY1A9Q4</accession>
<dbReference type="Proteomes" id="UP000182089">
    <property type="component" value="Unassembled WGS sequence"/>
</dbReference>
<feature type="compositionally biased region" description="Basic and acidic residues" evidence="1">
    <location>
        <begin position="32"/>
        <end position="42"/>
    </location>
</feature>
<reference evidence="2 3" key="1">
    <citation type="submission" date="2016-10" db="EMBL/GenBank/DDBJ databases">
        <authorList>
            <person name="Varghese N."/>
            <person name="Submissions S."/>
        </authorList>
    </citation>
    <scope>NUCLEOTIDE SEQUENCE [LARGE SCALE GENOMIC DNA]</scope>
    <source>
        <strain evidence="2 3">WC1T17</strain>
    </source>
</reference>
<protein>
    <submittedName>
        <fullName evidence="2">Uncharacterized protein</fullName>
    </submittedName>
</protein>
<dbReference type="EMBL" id="FOCC01000002">
    <property type="protein sequence ID" value="SEM41433.1"/>
    <property type="molecule type" value="Genomic_DNA"/>
</dbReference>
<feature type="compositionally biased region" description="Polar residues" evidence="1">
    <location>
        <begin position="1"/>
        <end position="19"/>
    </location>
</feature>
<sequence length="75" mass="8432">MNNENVEQTEAVENTQDQSQEVEDSQIQAEAGKNEDKATRAVEKLQKRLGKVTSDKKTLEEQLALCNLRLRGSSK</sequence>
<organism evidence="2 3">
    <name type="scientific">Ligilactobacillus ruminis</name>
    <dbReference type="NCBI Taxonomy" id="1623"/>
    <lineage>
        <taxon>Bacteria</taxon>
        <taxon>Bacillati</taxon>
        <taxon>Bacillota</taxon>
        <taxon>Bacilli</taxon>
        <taxon>Lactobacillales</taxon>
        <taxon>Lactobacillaceae</taxon>
        <taxon>Ligilactobacillus</taxon>
    </lineage>
</organism>